<organism evidence="2 3">
    <name type="scientific">Paenibacillus arenilitoris</name>
    <dbReference type="NCBI Taxonomy" id="2772299"/>
    <lineage>
        <taxon>Bacteria</taxon>
        <taxon>Bacillati</taxon>
        <taxon>Bacillota</taxon>
        <taxon>Bacilli</taxon>
        <taxon>Bacillales</taxon>
        <taxon>Paenibacillaceae</taxon>
        <taxon>Paenibacillus</taxon>
    </lineage>
</organism>
<dbReference type="SMART" id="SM00450">
    <property type="entry name" value="RHOD"/>
    <property type="match status" value="1"/>
</dbReference>
<dbReference type="Proteomes" id="UP000632125">
    <property type="component" value="Unassembled WGS sequence"/>
</dbReference>
<dbReference type="CDD" id="cd00158">
    <property type="entry name" value="RHOD"/>
    <property type="match status" value="1"/>
</dbReference>
<dbReference type="Pfam" id="PF00581">
    <property type="entry name" value="Rhodanese"/>
    <property type="match status" value="1"/>
</dbReference>
<evidence type="ECO:0000259" key="1">
    <source>
        <dbReference type="PROSITE" id="PS50206"/>
    </source>
</evidence>
<comment type="caution">
    <text evidence="2">The sequence shown here is derived from an EMBL/GenBank/DDBJ whole genome shotgun (WGS) entry which is preliminary data.</text>
</comment>
<proteinExistence type="predicted"/>
<dbReference type="PANTHER" id="PTHR44086:SF10">
    <property type="entry name" value="THIOSULFATE SULFURTRANSFERASE_RHODANESE-LIKE DOMAIN-CONTAINING PROTEIN 3"/>
    <property type="match status" value="1"/>
</dbReference>
<protein>
    <submittedName>
        <fullName evidence="2">Rhodanese-like domain-containing protein</fullName>
    </submittedName>
</protein>
<sequence length="268" mass="30177">MTMLLLELLLFNMMIEDYVTTEQFVTLVIRSSKGHIEPTRGSPSSGYMDYALYKGIIEDYDLTNISKPIERRSAARIVHEALLTEFGERDEHDWSSAENLRDLYDCPTCVMHIAQVYVKGIMLGRDHSLFDAVGGLTHAEAAAIVARMLDKEQRIPQTGGRVFQSKSLTPDEACELMLNDPTAKLVDVRTNEDYQTGHIQESVCIPLHDISINPFSVCVRKDTPIILYCQKGYKSSVAAQALIDAGYSRVYTIPGIDQYPYTICRVQK</sequence>
<dbReference type="RefSeq" id="WP_190864508.1">
    <property type="nucleotide sequence ID" value="NZ_JACXIY010000026.1"/>
</dbReference>
<accession>A0A927CPE7</accession>
<dbReference type="EMBL" id="JACXIY010000026">
    <property type="protein sequence ID" value="MBD2871062.1"/>
    <property type="molecule type" value="Genomic_DNA"/>
</dbReference>
<dbReference type="GO" id="GO:0004792">
    <property type="term" value="F:thiosulfate-cyanide sulfurtransferase activity"/>
    <property type="evidence" value="ECO:0007669"/>
    <property type="project" value="TreeGrafter"/>
</dbReference>
<evidence type="ECO:0000313" key="2">
    <source>
        <dbReference type="EMBL" id="MBD2871062.1"/>
    </source>
</evidence>
<dbReference type="PROSITE" id="PS50206">
    <property type="entry name" value="RHODANESE_3"/>
    <property type="match status" value="1"/>
</dbReference>
<name>A0A927CPE7_9BACL</name>
<keyword evidence="3" id="KW-1185">Reference proteome</keyword>
<dbReference type="InterPro" id="IPR036873">
    <property type="entry name" value="Rhodanese-like_dom_sf"/>
</dbReference>
<evidence type="ECO:0000313" key="3">
    <source>
        <dbReference type="Proteomes" id="UP000632125"/>
    </source>
</evidence>
<dbReference type="AlphaFoldDB" id="A0A927CPE7"/>
<feature type="domain" description="Rhodanese" evidence="1">
    <location>
        <begin position="179"/>
        <end position="265"/>
    </location>
</feature>
<dbReference type="InterPro" id="IPR001763">
    <property type="entry name" value="Rhodanese-like_dom"/>
</dbReference>
<reference evidence="2" key="1">
    <citation type="submission" date="2020-09" db="EMBL/GenBank/DDBJ databases">
        <title>A novel bacterium of genus Paenibacillus, isolated from South China Sea.</title>
        <authorList>
            <person name="Huang H."/>
            <person name="Mo K."/>
            <person name="Hu Y."/>
        </authorList>
    </citation>
    <scope>NUCLEOTIDE SEQUENCE</scope>
    <source>
        <strain evidence="2">IB182493</strain>
    </source>
</reference>
<gene>
    <name evidence="2" type="ORF">IDH41_20975</name>
</gene>
<dbReference type="Gene3D" id="3.40.250.10">
    <property type="entry name" value="Rhodanese-like domain"/>
    <property type="match status" value="1"/>
</dbReference>
<dbReference type="SUPFAM" id="SSF52821">
    <property type="entry name" value="Rhodanese/Cell cycle control phosphatase"/>
    <property type="match status" value="1"/>
</dbReference>
<dbReference type="PANTHER" id="PTHR44086">
    <property type="entry name" value="THIOSULFATE SULFURTRANSFERASE RDL2, MITOCHONDRIAL-RELATED"/>
    <property type="match status" value="1"/>
</dbReference>